<dbReference type="PANTHER" id="PTHR33112:SF12">
    <property type="entry name" value="HETEROKARYON INCOMPATIBILITY DOMAIN-CONTAINING PROTEIN"/>
    <property type="match status" value="1"/>
</dbReference>
<feature type="domain" description="Heterokaryon incompatibility" evidence="1">
    <location>
        <begin position="86"/>
        <end position="195"/>
    </location>
</feature>
<dbReference type="Proteomes" id="UP000663193">
    <property type="component" value="Chromosome 21"/>
</dbReference>
<proteinExistence type="predicted"/>
<reference evidence="3" key="1">
    <citation type="journal article" date="2021" name="BMC Genomics">
        <title>Chromosome-level genome assembly and manually-curated proteome of model necrotroph Parastagonospora nodorum Sn15 reveals a genome-wide trove of candidate effector homologs, and redundancy of virulence-related functions within an accessory chromosome.</title>
        <authorList>
            <person name="Bertazzoni S."/>
            <person name="Jones D.A.B."/>
            <person name="Phan H.T."/>
            <person name="Tan K.-C."/>
            <person name="Hane J.K."/>
        </authorList>
    </citation>
    <scope>NUCLEOTIDE SEQUENCE [LARGE SCALE GENOMIC DNA]</scope>
    <source>
        <strain evidence="3">SN15 / ATCC MYA-4574 / FGSC 10173)</strain>
    </source>
</reference>
<dbReference type="OrthoDB" id="5135333at2759"/>
<sequence>MSHLLNQSASRIKSNRCVNSRIDVQTASALRVVPEAGIDRSLVKRWLSECIEHHSVCGAGKHDGYAALLFIDVRRKCLVLTTNAGYFALSYVWGKTEQFLLKQENIVELSEDGALHKHWDKLANVLKDAITFVDNLSEQYLWVDTLCIIQDSPGRHTFLSRMNEVYRAATCTLVAMDSTNAISYLPGFVVRKRSDLASAFNTSVYESRAWTFQQRTLSSRCLYFMKEQVYFQCQESIWSKDRFEDIEQDFDLEGAYPSLQWMGHFAMALECSKFSAYAQLVTQYSKRELSYPTDRLNAFSGIISSLDKAWKWKLFAGMPSNSLDQALLWGPTAACYRVQSTKMEQYLPSWPWAGCTGKVQFSEFASTHKAQIWRFIITTVNGAVDIQLPDGDKPYAIVETTKRIIPKNVADDTHLTSVSYQLKDMPNLLMFHTEVIWREDLKKEDVVQLDDAYHIYGRYRYILVAQSYPNSLRGQCAWIMLIRATEEGFSEKVVLRTVTMQEVVGRSSCLRKDLSRIVDISSSTIL</sequence>
<dbReference type="PANTHER" id="PTHR33112">
    <property type="entry name" value="DOMAIN PROTEIN, PUTATIVE-RELATED"/>
    <property type="match status" value="1"/>
</dbReference>
<accession>A0A7U2IBH5</accession>
<evidence type="ECO:0000259" key="1">
    <source>
        <dbReference type="Pfam" id="PF06985"/>
    </source>
</evidence>
<evidence type="ECO:0000313" key="2">
    <source>
        <dbReference type="EMBL" id="QRD06804.1"/>
    </source>
</evidence>
<evidence type="ECO:0000313" key="3">
    <source>
        <dbReference type="Proteomes" id="UP000663193"/>
    </source>
</evidence>
<dbReference type="InterPro" id="IPR010730">
    <property type="entry name" value="HET"/>
</dbReference>
<protein>
    <recommendedName>
        <fullName evidence="1">Heterokaryon incompatibility domain-containing protein</fullName>
    </recommendedName>
</protein>
<dbReference type="VEuPathDB" id="FungiDB:JI435_127830"/>
<organism evidence="2 3">
    <name type="scientific">Phaeosphaeria nodorum (strain SN15 / ATCC MYA-4574 / FGSC 10173)</name>
    <name type="common">Glume blotch fungus</name>
    <name type="synonym">Parastagonospora nodorum</name>
    <dbReference type="NCBI Taxonomy" id="321614"/>
    <lineage>
        <taxon>Eukaryota</taxon>
        <taxon>Fungi</taxon>
        <taxon>Dikarya</taxon>
        <taxon>Ascomycota</taxon>
        <taxon>Pezizomycotina</taxon>
        <taxon>Dothideomycetes</taxon>
        <taxon>Pleosporomycetidae</taxon>
        <taxon>Pleosporales</taxon>
        <taxon>Pleosporineae</taxon>
        <taxon>Phaeosphaeriaceae</taxon>
        <taxon>Parastagonospora</taxon>
    </lineage>
</organism>
<name>A0A7U2IBH5_PHANO</name>
<gene>
    <name evidence="2" type="ORF">JI435_127830</name>
</gene>
<dbReference type="AlphaFoldDB" id="A0A7U2IBH5"/>
<dbReference type="EMBL" id="CP069043">
    <property type="protein sequence ID" value="QRD06804.1"/>
    <property type="molecule type" value="Genomic_DNA"/>
</dbReference>
<dbReference type="Pfam" id="PF06985">
    <property type="entry name" value="HET"/>
    <property type="match status" value="1"/>
</dbReference>
<keyword evidence="3" id="KW-1185">Reference proteome</keyword>